<dbReference type="InterPro" id="IPR036388">
    <property type="entry name" value="WH-like_DNA-bd_sf"/>
</dbReference>
<evidence type="ECO:0000313" key="3">
    <source>
        <dbReference type="Proteomes" id="UP000676409"/>
    </source>
</evidence>
<sequence length="295" mass="31924">MIPFVREIEFEYGKPDQVSPLIRRVVANNPGPFTYRGTGVYIVGRGEVAVIDPGPRDEAHLEALLAATSGERITHILTTHTHSDHSPLARPLADRTGAVVIGRPPPGDADVAIRLDEGHEADFRPDIEVADGQVIEGPGWTLEAIATPGHVSNHVCYALREENALFSGDHVMGWSTTVISPPHGDMTDYYASLDKVAARDFSTLWPTHGPPVTEVAPFLAAYKAHRLERETQIIAQIRAGRTRISEMVPVIYAAVDPRLHPAAAHSVLAHIIHLERQGVIAAEGPMGPGASFRAT</sequence>
<dbReference type="AlphaFoldDB" id="A0A975FXS2"/>
<dbReference type="KEGG" id="caul:KCG34_18890"/>
<dbReference type="PANTHER" id="PTHR23131">
    <property type="entry name" value="ENDORIBONUCLEASE LACTB2"/>
    <property type="match status" value="1"/>
</dbReference>
<dbReference type="Gene3D" id="1.10.10.10">
    <property type="entry name" value="Winged helix-like DNA-binding domain superfamily/Winged helix DNA-binding domain"/>
    <property type="match status" value="1"/>
</dbReference>
<keyword evidence="3" id="KW-1185">Reference proteome</keyword>
<name>A0A975FXS2_9CAUL</name>
<dbReference type="RefSeq" id="WP_211937163.1">
    <property type="nucleotide sequence ID" value="NZ_CP073078.1"/>
</dbReference>
<dbReference type="Pfam" id="PF00753">
    <property type="entry name" value="Lactamase_B"/>
    <property type="match status" value="1"/>
</dbReference>
<dbReference type="InterPro" id="IPR001279">
    <property type="entry name" value="Metallo-B-lactamas"/>
</dbReference>
<protein>
    <submittedName>
        <fullName evidence="2">MBL fold metallo-hydrolase</fullName>
    </submittedName>
</protein>
<dbReference type="InterPro" id="IPR050662">
    <property type="entry name" value="Sec-metab_biosynth-thioest"/>
</dbReference>
<evidence type="ECO:0000313" key="2">
    <source>
        <dbReference type="EMBL" id="QUD87111.1"/>
    </source>
</evidence>
<dbReference type="PANTHER" id="PTHR23131:SF0">
    <property type="entry name" value="ENDORIBONUCLEASE LACTB2"/>
    <property type="match status" value="1"/>
</dbReference>
<dbReference type="CDD" id="cd16278">
    <property type="entry name" value="metallo-hydrolase-like_MBL-fold"/>
    <property type="match status" value="1"/>
</dbReference>
<accession>A0A975FXS2</accession>
<feature type="domain" description="Metallo-beta-lactamase" evidence="1">
    <location>
        <begin position="36"/>
        <end position="208"/>
    </location>
</feature>
<dbReference type="Pfam" id="PF17778">
    <property type="entry name" value="WHD_BLACT"/>
    <property type="match status" value="1"/>
</dbReference>
<dbReference type="Gene3D" id="3.60.15.10">
    <property type="entry name" value="Ribonuclease Z/Hydroxyacylglutathione hydrolase-like"/>
    <property type="match status" value="1"/>
</dbReference>
<dbReference type="SMART" id="SM00849">
    <property type="entry name" value="Lactamase_B"/>
    <property type="match status" value="1"/>
</dbReference>
<dbReference type="Proteomes" id="UP000676409">
    <property type="component" value="Chromosome"/>
</dbReference>
<dbReference type="SUPFAM" id="SSF56281">
    <property type="entry name" value="Metallo-hydrolase/oxidoreductase"/>
    <property type="match status" value="1"/>
</dbReference>
<gene>
    <name evidence="2" type="ORF">KCG34_18890</name>
</gene>
<reference evidence="2" key="1">
    <citation type="submission" date="2021-04" db="EMBL/GenBank/DDBJ databases">
        <title>The complete genome sequence of Caulobacter sp. S6.</title>
        <authorList>
            <person name="Tang Y."/>
            <person name="Ouyang W."/>
            <person name="Liu Q."/>
            <person name="Huang B."/>
            <person name="Guo Z."/>
            <person name="Lei P."/>
        </authorList>
    </citation>
    <scope>NUCLEOTIDE SEQUENCE</scope>
    <source>
        <strain evidence="2">S6</strain>
    </source>
</reference>
<dbReference type="EMBL" id="CP073078">
    <property type="protein sequence ID" value="QUD87111.1"/>
    <property type="molecule type" value="Genomic_DNA"/>
</dbReference>
<dbReference type="InterPro" id="IPR036866">
    <property type="entry name" value="RibonucZ/Hydroxyglut_hydro"/>
</dbReference>
<evidence type="ECO:0000259" key="1">
    <source>
        <dbReference type="SMART" id="SM00849"/>
    </source>
</evidence>
<organism evidence="2 3">
    <name type="scientific">Phenylobacterium montanum</name>
    <dbReference type="NCBI Taxonomy" id="2823693"/>
    <lineage>
        <taxon>Bacteria</taxon>
        <taxon>Pseudomonadati</taxon>
        <taxon>Pseudomonadota</taxon>
        <taxon>Alphaproteobacteria</taxon>
        <taxon>Caulobacterales</taxon>
        <taxon>Caulobacteraceae</taxon>
        <taxon>Phenylobacterium</taxon>
    </lineage>
</organism>
<proteinExistence type="predicted"/>
<dbReference type="InterPro" id="IPR041516">
    <property type="entry name" value="LACTB2_WH"/>
</dbReference>